<evidence type="ECO:0000313" key="4">
    <source>
        <dbReference type="EMBL" id="OQV17498.1"/>
    </source>
</evidence>
<dbReference type="Gene3D" id="2.130.10.10">
    <property type="entry name" value="YVTN repeat-like/Quinoprotein amine dehydrogenase"/>
    <property type="match status" value="2"/>
</dbReference>
<feature type="repeat" description="WD" evidence="1">
    <location>
        <begin position="301"/>
        <end position="335"/>
    </location>
</feature>
<comment type="caution">
    <text evidence="4">The sequence shown here is derived from an EMBL/GenBank/DDBJ whole genome shotgun (WGS) entry which is preliminary data.</text>
</comment>
<dbReference type="SUPFAM" id="SSF50978">
    <property type="entry name" value="WD40 repeat-like"/>
    <property type="match status" value="1"/>
</dbReference>
<dbReference type="InterPro" id="IPR036322">
    <property type="entry name" value="WD40_repeat_dom_sf"/>
</dbReference>
<dbReference type="PANTHER" id="PTHR44321">
    <property type="entry name" value="TRANSDUCIN BETA-LIKE PROTEIN 2"/>
    <property type="match status" value="1"/>
</dbReference>
<evidence type="ECO:0000256" key="3">
    <source>
        <dbReference type="SAM" id="Phobius"/>
    </source>
</evidence>
<protein>
    <submittedName>
        <fullName evidence="4">Transducin beta-like protein 2</fullName>
    </submittedName>
</protein>
<dbReference type="InterPro" id="IPR015943">
    <property type="entry name" value="WD40/YVTN_repeat-like_dom_sf"/>
</dbReference>
<evidence type="ECO:0000256" key="1">
    <source>
        <dbReference type="PROSITE-ProRule" id="PRU00221"/>
    </source>
</evidence>
<dbReference type="PROSITE" id="PS50082">
    <property type="entry name" value="WD_REPEATS_2"/>
    <property type="match status" value="2"/>
</dbReference>
<keyword evidence="5" id="KW-1185">Reference proteome</keyword>
<accession>A0A1W0WQL4</accession>
<dbReference type="SMART" id="SM00320">
    <property type="entry name" value="WD40"/>
    <property type="match status" value="5"/>
</dbReference>
<reference evidence="5" key="1">
    <citation type="submission" date="2017-01" db="EMBL/GenBank/DDBJ databases">
        <title>Comparative genomics of anhydrobiosis in the tardigrade Hypsibius dujardini.</title>
        <authorList>
            <person name="Yoshida Y."/>
            <person name="Koutsovoulos G."/>
            <person name="Laetsch D."/>
            <person name="Stevens L."/>
            <person name="Kumar S."/>
            <person name="Horikawa D."/>
            <person name="Ishino K."/>
            <person name="Komine S."/>
            <person name="Tomita M."/>
            <person name="Blaxter M."/>
            <person name="Arakawa K."/>
        </authorList>
    </citation>
    <scope>NUCLEOTIDE SEQUENCE [LARGE SCALE GENOMIC DNA]</scope>
    <source>
        <strain evidence="5">Z151</strain>
    </source>
</reference>
<evidence type="ECO:0000256" key="2">
    <source>
        <dbReference type="SAM" id="MobiDB-lite"/>
    </source>
</evidence>
<dbReference type="GO" id="GO:0030968">
    <property type="term" value="P:endoplasmic reticulum unfolded protein response"/>
    <property type="evidence" value="ECO:0007669"/>
    <property type="project" value="TreeGrafter"/>
</dbReference>
<feature type="transmembrane region" description="Helical" evidence="3">
    <location>
        <begin position="20"/>
        <end position="38"/>
    </location>
</feature>
<keyword evidence="3" id="KW-0812">Transmembrane</keyword>
<dbReference type="PANTHER" id="PTHR44321:SF1">
    <property type="entry name" value="TRANSDUCIN BETA-LIKE PROTEIN 2"/>
    <property type="match status" value="1"/>
</dbReference>
<dbReference type="Proteomes" id="UP000192578">
    <property type="component" value="Unassembled WGS sequence"/>
</dbReference>
<feature type="repeat" description="WD" evidence="1">
    <location>
        <begin position="107"/>
        <end position="138"/>
    </location>
</feature>
<keyword evidence="1" id="KW-0853">WD repeat</keyword>
<dbReference type="AlphaFoldDB" id="A0A1W0WQL4"/>
<sequence>MNRPKENTEDDSSSSLAGPVTVAVLFGGALLLLILALFGNKKSNNADDPSLEEQAEEIVKGKGKKVKSESAAAAAEKEREQRRAAAGQNQKGKAKDTFAHPLLVTTLRGHTGEICDGDFSANGKYFVTSSEDRSVHIWTCADFLSDDPAKEIRHSRLNMDYDHAVLVRFSPDSKALLGRMNNDNVVRVLKLNKKPDGHYAGLQTVLDLPTTSHGEIVFMDINCNGKFIMTGYADTQICLWSLKGNLLATIVTNVATLHCAKVSPCGRFVAASGFTPDVKVWEVNFEKSSGDFHSVERAFELKGHSAGIPCFAFSGDSTHMVSLSKDKTFRLYDINVEYKKKQDARLIQDAIWTTEDVDVTSTQVALSNDSRCIVIATKGNVSILSGVDGSVKAVIQSPLTGPIQKLMLDPSSGYIITIGGRLVRVFRNTIGYEITIATLKDKLTYATQDSISQRLQQQLEDTQKVLSACKYHLTA</sequence>
<dbReference type="Pfam" id="PF00400">
    <property type="entry name" value="WD40"/>
    <property type="match status" value="3"/>
</dbReference>
<dbReference type="GO" id="GO:0005783">
    <property type="term" value="C:endoplasmic reticulum"/>
    <property type="evidence" value="ECO:0007669"/>
    <property type="project" value="TreeGrafter"/>
</dbReference>
<dbReference type="InterPro" id="IPR042410">
    <property type="entry name" value="WBSCR13"/>
</dbReference>
<dbReference type="OrthoDB" id="346371at2759"/>
<evidence type="ECO:0000313" key="5">
    <source>
        <dbReference type="Proteomes" id="UP000192578"/>
    </source>
</evidence>
<organism evidence="4 5">
    <name type="scientific">Hypsibius exemplaris</name>
    <name type="common">Freshwater tardigrade</name>
    <dbReference type="NCBI Taxonomy" id="2072580"/>
    <lineage>
        <taxon>Eukaryota</taxon>
        <taxon>Metazoa</taxon>
        <taxon>Ecdysozoa</taxon>
        <taxon>Tardigrada</taxon>
        <taxon>Eutardigrada</taxon>
        <taxon>Parachela</taxon>
        <taxon>Hypsibioidea</taxon>
        <taxon>Hypsibiidae</taxon>
        <taxon>Hypsibius</taxon>
    </lineage>
</organism>
<keyword evidence="3" id="KW-0472">Membrane</keyword>
<proteinExistence type="predicted"/>
<name>A0A1W0WQL4_HYPEX</name>
<dbReference type="EMBL" id="MTYJ01000060">
    <property type="protein sequence ID" value="OQV17498.1"/>
    <property type="molecule type" value="Genomic_DNA"/>
</dbReference>
<feature type="region of interest" description="Disordered" evidence="2">
    <location>
        <begin position="45"/>
        <end position="93"/>
    </location>
</feature>
<gene>
    <name evidence="4" type="ORF">BV898_08431</name>
</gene>
<dbReference type="PROSITE" id="PS50294">
    <property type="entry name" value="WD_REPEATS_REGION"/>
    <property type="match status" value="2"/>
</dbReference>
<keyword evidence="3" id="KW-1133">Transmembrane helix</keyword>
<dbReference type="InterPro" id="IPR001680">
    <property type="entry name" value="WD40_rpt"/>
</dbReference>